<dbReference type="Pfam" id="PF12796">
    <property type="entry name" value="Ank_2"/>
    <property type="match status" value="1"/>
</dbReference>
<protein>
    <submittedName>
        <fullName evidence="4">Ankyrin repeats (3 copies)</fullName>
    </submittedName>
</protein>
<dbReference type="PANTHER" id="PTHR13954:SF6">
    <property type="entry name" value="NON-SPECIFIC SERINE_THREONINE PROTEIN KINASE"/>
    <property type="match status" value="1"/>
</dbReference>
<dbReference type="GO" id="GO:0036498">
    <property type="term" value="P:IRE1-mediated unfolded protein response"/>
    <property type="evidence" value="ECO:0007669"/>
    <property type="project" value="TreeGrafter"/>
</dbReference>
<dbReference type="SMART" id="SM00248">
    <property type="entry name" value="ANK"/>
    <property type="match status" value="4"/>
</dbReference>
<dbReference type="EMBL" id="JASPKY010000966">
    <property type="protein sequence ID" value="KAK9679847.1"/>
    <property type="molecule type" value="Genomic_DNA"/>
</dbReference>
<name>A0AAW1HT66_POPJA</name>
<dbReference type="InterPro" id="IPR000719">
    <property type="entry name" value="Prot_kinase_dom"/>
</dbReference>
<evidence type="ECO:0000256" key="2">
    <source>
        <dbReference type="SAM" id="MobiDB-lite"/>
    </source>
</evidence>
<comment type="caution">
    <text evidence="4">The sequence shown here is derived from an EMBL/GenBank/DDBJ whole genome shotgun (WGS) entry which is preliminary data.</text>
</comment>
<dbReference type="PROSITE" id="PS50297">
    <property type="entry name" value="ANK_REP_REGION"/>
    <property type="match status" value="2"/>
</dbReference>
<feature type="region of interest" description="Disordered" evidence="2">
    <location>
        <begin position="518"/>
        <end position="540"/>
    </location>
</feature>
<gene>
    <name evidence="4" type="ORF">QE152_g39667</name>
</gene>
<evidence type="ECO:0000313" key="4">
    <source>
        <dbReference type="EMBL" id="KAK9679847.1"/>
    </source>
</evidence>
<dbReference type="Pfam" id="PF00023">
    <property type="entry name" value="Ank"/>
    <property type="match status" value="1"/>
</dbReference>
<evidence type="ECO:0000313" key="5">
    <source>
        <dbReference type="Proteomes" id="UP001458880"/>
    </source>
</evidence>
<keyword evidence="5" id="KW-1185">Reference proteome</keyword>
<dbReference type="GO" id="GO:0005524">
    <property type="term" value="F:ATP binding"/>
    <property type="evidence" value="ECO:0007669"/>
    <property type="project" value="InterPro"/>
</dbReference>
<sequence>MPSKKKRNKAEQQTQPDKKTTNPVRIEVFNKHFSEKEIHSIKHVLKAKDLIGVPLLIGAAILNKTDLISSALNNGCNVDIQDQNCFTPLFWAVKCKSLESIRILLLNGADPDDANTNGDHIIFTAMDSKIWDEPAFIYLWKNLSSVRTVNINLLNKNGNSMLHMAVRRDWLSFIDIILVQGINVDITNSSGVTPLMLASFRNSIEILNKLLECGAVVEKEDNNGFIALCYALSSVVSKQLTMPNAVVEKLLNDMQIKNLSIYEYLQRRLDMIIKSSNLSQNNGQPISGILLHIFTYAIRLLENGIIMLLNLKIFEKLQLAIQNNLENIDRLKTIVSILLELLQYSEGSQTPIADELNLANFFDSSSCSNMCFEILKKYENNKNGIGLTLLTFKVIMQACLVKGRCQEWLQNNYEDLQPFYEQARTAFFQNKMNDERTYNKMKNFEVIMNLLISGEKICKKIIYNTKITQQKNVSEKSKESSLIDGKVNSRKAKRRTKALKAKIAKFKTAELTERLNNSSKKTTEFRELETSPSKDDSESQSLYDQLVEFSLSNESIPLLDEDECDIVNSIKKNLVIGLESESEVLCERAEHRFSFACRDWKTKILSMPFNAKPKVQINTVQSFEQDFYLKPDDLSIFDVENSNTPELGGESLDALLYPSIKYLNMLLNKIISRYQKYWIIDYQLEKEVEENNGETKPKPEGSIEQTRILQKLEREKIETLRREFDETISFIRETATKDIQQCKTVIKKVEHVLLSHEIRGTTIISEVCPSETVYVSITIPQNIELPNPNGAKNTLVQYMEDVLNEKQDPIEGINITVTEPQIKYKAKNYISDDILYKKEMATLPKAKPLNAKSILEAEKKTLKHAYHLQTSILNVCDESEEQTEKSKDLNFNYEKISKTMMFFNKSVYPNRPELIFTDTFVDPLKKSEDEEETSRWCTLVRSLEMMEDCQVFLNGTVRISCKEKRQSHVISTGGNFTPVELGLDNRNRPLAVKRIPKGSCVCEMIRSMLADLLKLRHTNLLHYFACDYDTNELILATPLCEYNVGQYLMLMKQNQTNLSALDVVKQFLTGLLFLHNRGDPIVHGNLKPSNIFIDMNGVVKIAEFGIHRALFKFKEAPNSSIIWFATETYRTFKQLSIMECTCASDIQVAGMLVHFLMTAGKHPYGDDMRIILKNLDKAVPQLSANDLELQDLITWMLLYEPIERPTIQQVVTHVYFWSSDRKWKFILACAGLGNNSDTPAFDVEDLHLCLDKVASKDNIKGKWVQVVKKQFPKISFSNNDDTPTGLLKFIKTCIDNKNTLCFHKEISLSNYILTSFPAFALSLYRMLENSVWVKHSLFVSFYSVENIFT</sequence>
<feature type="domain" description="Protein kinase" evidence="3">
    <location>
        <begin position="965"/>
        <end position="1216"/>
    </location>
</feature>
<accession>A0AAW1HT66</accession>
<dbReference type="Pfam" id="PF00069">
    <property type="entry name" value="Pkinase"/>
    <property type="match status" value="1"/>
</dbReference>
<dbReference type="InterPro" id="IPR045133">
    <property type="entry name" value="IRE1/2-like"/>
</dbReference>
<feature type="repeat" description="ANK" evidence="1">
    <location>
        <begin position="190"/>
        <end position="222"/>
    </location>
</feature>
<dbReference type="GO" id="GO:0070059">
    <property type="term" value="P:intrinsic apoptotic signaling pathway in response to endoplasmic reticulum stress"/>
    <property type="evidence" value="ECO:0007669"/>
    <property type="project" value="TreeGrafter"/>
</dbReference>
<evidence type="ECO:0000256" key="1">
    <source>
        <dbReference type="PROSITE-ProRule" id="PRU00023"/>
    </source>
</evidence>
<dbReference type="InterPro" id="IPR011009">
    <property type="entry name" value="Kinase-like_dom_sf"/>
</dbReference>
<feature type="compositionally biased region" description="Basic and acidic residues" evidence="2">
    <location>
        <begin position="521"/>
        <end position="537"/>
    </location>
</feature>
<dbReference type="GO" id="GO:0051082">
    <property type="term" value="F:unfolded protein binding"/>
    <property type="evidence" value="ECO:0007669"/>
    <property type="project" value="TreeGrafter"/>
</dbReference>
<dbReference type="PANTHER" id="PTHR13954">
    <property type="entry name" value="IRE1-RELATED"/>
    <property type="match status" value="1"/>
</dbReference>
<dbReference type="GO" id="GO:0004521">
    <property type="term" value="F:RNA endonuclease activity"/>
    <property type="evidence" value="ECO:0007669"/>
    <property type="project" value="InterPro"/>
</dbReference>
<proteinExistence type="predicted"/>
<dbReference type="InterPro" id="IPR036770">
    <property type="entry name" value="Ankyrin_rpt-contain_sf"/>
</dbReference>
<dbReference type="GO" id="GO:0004674">
    <property type="term" value="F:protein serine/threonine kinase activity"/>
    <property type="evidence" value="ECO:0007669"/>
    <property type="project" value="InterPro"/>
</dbReference>
<dbReference type="InterPro" id="IPR002110">
    <property type="entry name" value="Ankyrin_rpt"/>
</dbReference>
<dbReference type="Gene3D" id="1.25.40.20">
    <property type="entry name" value="Ankyrin repeat-containing domain"/>
    <property type="match status" value="2"/>
</dbReference>
<dbReference type="SUPFAM" id="SSF48403">
    <property type="entry name" value="Ankyrin repeat"/>
    <property type="match status" value="1"/>
</dbReference>
<dbReference type="SUPFAM" id="SSF56112">
    <property type="entry name" value="Protein kinase-like (PK-like)"/>
    <property type="match status" value="1"/>
</dbReference>
<organism evidence="4 5">
    <name type="scientific">Popillia japonica</name>
    <name type="common">Japanese beetle</name>
    <dbReference type="NCBI Taxonomy" id="7064"/>
    <lineage>
        <taxon>Eukaryota</taxon>
        <taxon>Metazoa</taxon>
        <taxon>Ecdysozoa</taxon>
        <taxon>Arthropoda</taxon>
        <taxon>Hexapoda</taxon>
        <taxon>Insecta</taxon>
        <taxon>Pterygota</taxon>
        <taxon>Neoptera</taxon>
        <taxon>Endopterygota</taxon>
        <taxon>Coleoptera</taxon>
        <taxon>Polyphaga</taxon>
        <taxon>Scarabaeiformia</taxon>
        <taxon>Scarabaeidae</taxon>
        <taxon>Rutelinae</taxon>
        <taxon>Popillia</taxon>
    </lineage>
</organism>
<feature type="region of interest" description="Disordered" evidence="2">
    <location>
        <begin position="1"/>
        <end position="22"/>
    </location>
</feature>
<dbReference type="Proteomes" id="UP001458880">
    <property type="component" value="Unassembled WGS sequence"/>
</dbReference>
<dbReference type="PROSITE" id="PS50011">
    <property type="entry name" value="PROTEIN_KINASE_DOM"/>
    <property type="match status" value="1"/>
</dbReference>
<evidence type="ECO:0000259" key="3">
    <source>
        <dbReference type="PROSITE" id="PS50011"/>
    </source>
</evidence>
<reference evidence="4 5" key="1">
    <citation type="journal article" date="2024" name="BMC Genomics">
        <title>De novo assembly and annotation of Popillia japonica's genome with initial clues to its potential as an invasive pest.</title>
        <authorList>
            <person name="Cucini C."/>
            <person name="Boschi S."/>
            <person name="Funari R."/>
            <person name="Cardaioli E."/>
            <person name="Iannotti N."/>
            <person name="Marturano G."/>
            <person name="Paoli F."/>
            <person name="Bruttini M."/>
            <person name="Carapelli A."/>
            <person name="Frati F."/>
            <person name="Nardi F."/>
        </authorList>
    </citation>
    <scope>NUCLEOTIDE SEQUENCE [LARGE SCALE GENOMIC DNA]</scope>
    <source>
        <strain evidence="4">DMR45628</strain>
    </source>
</reference>
<keyword evidence="1" id="KW-0040">ANK repeat</keyword>
<dbReference type="Gene3D" id="1.10.510.10">
    <property type="entry name" value="Transferase(Phosphotransferase) domain 1"/>
    <property type="match status" value="1"/>
</dbReference>
<dbReference type="PROSITE" id="PS50088">
    <property type="entry name" value="ANK_REPEAT"/>
    <property type="match status" value="3"/>
</dbReference>
<dbReference type="GO" id="GO:1990604">
    <property type="term" value="C:IRE1-TRAF2-ASK1 complex"/>
    <property type="evidence" value="ECO:0007669"/>
    <property type="project" value="TreeGrafter"/>
</dbReference>
<feature type="repeat" description="ANK" evidence="1">
    <location>
        <begin position="157"/>
        <end position="189"/>
    </location>
</feature>
<feature type="repeat" description="ANK" evidence="1">
    <location>
        <begin position="84"/>
        <end position="116"/>
    </location>
</feature>